<evidence type="ECO:0000256" key="7">
    <source>
        <dbReference type="ARBA" id="ARBA00022750"/>
    </source>
</evidence>
<comment type="caution">
    <text evidence="23">The sequence shown here is derived from an EMBL/GenBank/DDBJ whole genome shotgun (WGS) entry which is preliminary data.</text>
</comment>
<evidence type="ECO:0000313" key="24">
    <source>
        <dbReference type="Proteomes" id="UP000321393"/>
    </source>
</evidence>
<dbReference type="Gene3D" id="2.40.70.10">
    <property type="entry name" value="Acid Proteases"/>
    <property type="match status" value="1"/>
</dbReference>
<dbReference type="CDD" id="cd01647">
    <property type="entry name" value="RT_LTR"/>
    <property type="match status" value="1"/>
</dbReference>
<feature type="domain" description="Reverse transcriptase" evidence="17">
    <location>
        <begin position="489"/>
        <end position="551"/>
    </location>
</feature>
<keyword evidence="2" id="KW-0645">Protease</keyword>
<dbReference type="Proteomes" id="UP000321393">
    <property type="component" value="Unassembled WGS sequence"/>
</dbReference>
<proteinExistence type="predicted"/>
<dbReference type="EC" id="2.7.7.49" evidence="1"/>
<evidence type="ECO:0000256" key="14">
    <source>
        <dbReference type="ARBA" id="ARBA00023125"/>
    </source>
</evidence>
<keyword evidence="6" id="KW-0479">Metal-binding</keyword>
<dbReference type="InterPro" id="IPR043128">
    <property type="entry name" value="Rev_trsase/Diguanyl_cyclase"/>
</dbReference>
<evidence type="ECO:0000256" key="8">
    <source>
        <dbReference type="ARBA" id="ARBA00022759"/>
    </source>
</evidence>
<evidence type="ECO:0000256" key="2">
    <source>
        <dbReference type="ARBA" id="ARBA00022670"/>
    </source>
</evidence>
<dbReference type="GO" id="GO:0004190">
    <property type="term" value="F:aspartic-type endopeptidase activity"/>
    <property type="evidence" value="ECO:0007669"/>
    <property type="project" value="UniProtKB-KW"/>
</dbReference>
<dbReference type="SUPFAM" id="SSF53098">
    <property type="entry name" value="Ribonuclease H-like"/>
    <property type="match status" value="1"/>
</dbReference>
<dbReference type="InterPro" id="IPR043502">
    <property type="entry name" value="DNA/RNA_pol_sf"/>
</dbReference>
<reference evidence="23 24" key="1">
    <citation type="submission" date="2019-08" db="EMBL/GenBank/DDBJ databases">
        <title>Draft genome sequences of two oriental melons (Cucumis melo L. var makuwa).</title>
        <authorList>
            <person name="Kwon S.-Y."/>
        </authorList>
    </citation>
    <scope>NUCLEOTIDE SEQUENCE [LARGE SCALE GENOMIC DNA]</scope>
    <source>
        <strain evidence="24">cv. SW 3</strain>
        <tissue evidence="23">Leaf</tissue>
    </source>
</reference>
<dbReference type="InterPro" id="IPR041588">
    <property type="entry name" value="Integrase_H2C2"/>
</dbReference>
<dbReference type="FunFam" id="3.30.70.270:FF:000003">
    <property type="entry name" value="Transposon Ty3-G Gag-Pol polyprotein"/>
    <property type="match status" value="1"/>
</dbReference>
<evidence type="ECO:0000256" key="5">
    <source>
        <dbReference type="ARBA" id="ARBA00022722"/>
    </source>
</evidence>
<dbReference type="InterPro" id="IPR000477">
    <property type="entry name" value="RT_dom"/>
</dbReference>
<evidence type="ECO:0000259" key="21">
    <source>
        <dbReference type="Pfam" id="PF17921"/>
    </source>
</evidence>
<dbReference type="GO" id="GO:0004519">
    <property type="term" value="F:endonuclease activity"/>
    <property type="evidence" value="ECO:0007669"/>
    <property type="project" value="UniProtKB-KW"/>
</dbReference>
<evidence type="ECO:0000259" key="20">
    <source>
        <dbReference type="Pfam" id="PF17919"/>
    </source>
</evidence>
<dbReference type="GO" id="GO:0003887">
    <property type="term" value="F:DNA-directed DNA polymerase activity"/>
    <property type="evidence" value="ECO:0007669"/>
    <property type="project" value="UniProtKB-KW"/>
</dbReference>
<keyword evidence="11" id="KW-0229">DNA integration</keyword>
<dbReference type="CDD" id="cd09274">
    <property type="entry name" value="RNase_HI_RT_Ty3"/>
    <property type="match status" value="1"/>
</dbReference>
<dbReference type="FunFam" id="3.30.70.270:FF:000020">
    <property type="entry name" value="Transposon Tf2-6 polyprotein-like Protein"/>
    <property type="match status" value="1"/>
</dbReference>
<feature type="domain" description="Retrotransposon gag" evidence="18">
    <location>
        <begin position="9"/>
        <end position="78"/>
    </location>
</feature>
<evidence type="ECO:0000256" key="10">
    <source>
        <dbReference type="ARBA" id="ARBA00022842"/>
    </source>
</evidence>
<evidence type="ECO:0000259" key="18">
    <source>
        <dbReference type="Pfam" id="PF03732"/>
    </source>
</evidence>
<dbReference type="Gene3D" id="3.30.70.270">
    <property type="match status" value="2"/>
</dbReference>
<dbReference type="Gene3D" id="1.10.340.70">
    <property type="match status" value="1"/>
</dbReference>
<dbReference type="Pfam" id="PF17917">
    <property type="entry name" value="RT_RNaseH"/>
    <property type="match status" value="1"/>
</dbReference>
<dbReference type="CDD" id="cd00303">
    <property type="entry name" value="retropepsin_like"/>
    <property type="match status" value="1"/>
</dbReference>
<dbReference type="InterPro" id="IPR041577">
    <property type="entry name" value="RT_RNaseH_2"/>
</dbReference>
<keyword evidence="10" id="KW-0460">Magnesium</keyword>
<dbReference type="EMBL" id="SSTE01004728">
    <property type="protein sequence ID" value="KAA0062204.1"/>
    <property type="molecule type" value="Genomic_DNA"/>
</dbReference>
<dbReference type="InterPro" id="IPR012337">
    <property type="entry name" value="RNaseH-like_sf"/>
</dbReference>
<dbReference type="InterPro" id="IPR041373">
    <property type="entry name" value="RT_RNaseH"/>
</dbReference>
<dbReference type="Pfam" id="PF24626">
    <property type="entry name" value="SH3_Tf2-1"/>
    <property type="match status" value="1"/>
</dbReference>
<dbReference type="GO" id="GO:0046872">
    <property type="term" value="F:metal ion binding"/>
    <property type="evidence" value="ECO:0007669"/>
    <property type="project" value="UniProtKB-KW"/>
</dbReference>
<evidence type="ECO:0000259" key="19">
    <source>
        <dbReference type="Pfam" id="PF17917"/>
    </source>
</evidence>
<sequence>MLGGDLSKITWEQFKESFYAKFFSANVKHAKLQKFLNLEQGDMTVEQYNAEFDMLSRFAPDVVRDEAARIEKFVRGLRLDLQGIVRALRPATYAGALHIALDFSLQERADPSKAAGRGSSLAASSGAGYCREDVEGATSLWEVWESSWRSLLIRERAFCFPVGKSERVGSVVTGTLPILGHYAFVLFDFGSSHSFISSVFVQHVGLEVEPLGSVLSVSTPSGEVLLSKEKIKACRVEIANHELDVTLPVLDMQDFDVILGMDWLSANHASIDCFCKEVVFNPPSRPSLKFRGAGMVCIPKVISAMKASKLLSQGTWGILASVVNTNEPKVSLSFEPVVREYPDVFLDELPGLSPPREIDFAIELEPDTAPISRAPYGMATAELKELKVQLQELLDKGYIQPSVSPWGAPVLFVKKKDRLMRLCIDYRELNKVTVKNRYPLPRIDDLFDQLQGATVFSKIDLRSGYHQLRIRDSDIPKTAFRSRYRHYEVFKDFLDSFVIVFIDDILIYSKTEAEHEEHLHQVLETHRANKLYAKFSKCEFWLKKVTFLGHVVSSYYRRFVENFSCIASPLTQLTRKGTPFVWSSACESSFQELTRKLVSAPVLTVPDGSESFVIYNDASKKGLGCVLMQQAVVFALKIWRHYLYGEKIQIFTDHKSLKYFFTQKELNMTQRRWLELVKDYDCEILYHPASFGRDREVEDFSISSDDGLTFEGRLCVPEDSAVKIELLTEAHSSPFTMHPRSTKMYQDLRSVYWWRNMKREVADFVSRCLVCQQVKAPRQRPAGLLQPLSVPGWKLESVSMDFITGLPMTLKGYTVIWVVVDRLMKSAYFVLGKSTYTANRDARFTSKFWKGLQLALSTRLDFSTAFHPQTDGQTERLNQVLEDMLRACVLEFSWSWDSHLHLMEFTYNNSYQATIGPELVQTTNTAIQKIRARMLTAQSRQKSYADVRRKDLEFEVEDMVFLKVAPMKGVMRFEKKGKLSPHFVGPFEILERIGPVAYRLALPPSFSAVHDVFHVSMLRRYVADPTHVVDFEPQQISENLSYEEQPVEILTREVKKLRSLEISLVKVLWRNHGVEEATWEREEDMMAQYPELFED</sequence>
<keyword evidence="14" id="KW-0238">DNA-binding</keyword>
<keyword evidence="3" id="KW-0808">Transferase</keyword>
<dbReference type="SUPFAM" id="SSF50630">
    <property type="entry name" value="Acid proteases"/>
    <property type="match status" value="1"/>
</dbReference>
<organism evidence="23 24">
    <name type="scientific">Cucumis melo var. makuwa</name>
    <name type="common">Oriental melon</name>
    <dbReference type="NCBI Taxonomy" id="1194695"/>
    <lineage>
        <taxon>Eukaryota</taxon>
        <taxon>Viridiplantae</taxon>
        <taxon>Streptophyta</taxon>
        <taxon>Embryophyta</taxon>
        <taxon>Tracheophyta</taxon>
        <taxon>Spermatophyta</taxon>
        <taxon>Magnoliopsida</taxon>
        <taxon>eudicotyledons</taxon>
        <taxon>Gunneridae</taxon>
        <taxon>Pentapetalae</taxon>
        <taxon>rosids</taxon>
        <taxon>fabids</taxon>
        <taxon>Cucurbitales</taxon>
        <taxon>Cucurbitaceae</taxon>
        <taxon>Benincaseae</taxon>
        <taxon>Cucumis</taxon>
    </lineage>
</organism>
<dbReference type="Pfam" id="PF03732">
    <property type="entry name" value="Retrotrans_gag"/>
    <property type="match status" value="1"/>
</dbReference>
<gene>
    <name evidence="23" type="ORF">E6C27_scaffold89G006040</name>
</gene>
<dbReference type="PANTHER" id="PTHR37984">
    <property type="entry name" value="PROTEIN CBG26694"/>
    <property type="match status" value="1"/>
</dbReference>
<feature type="domain" description="Tf2-1-like SH3-like" evidence="22">
    <location>
        <begin position="958"/>
        <end position="1022"/>
    </location>
</feature>
<dbReference type="SUPFAM" id="SSF56672">
    <property type="entry name" value="DNA/RNA polymerases"/>
    <property type="match status" value="1"/>
</dbReference>
<evidence type="ECO:0000256" key="11">
    <source>
        <dbReference type="ARBA" id="ARBA00022908"/>
    </source>
</evidence>
<keyword evidence="13" id="KW-0239">DNA-directed DNA polymerase</keyword>
<evidence type="ECO:0000256" key="13">
    <source>
        <dbReference type="ARBA" id="ARBA00022932"/>
    </source>
</evidence>
<evidence type="ECO:0000256" key="4">
    <source>
        <dbReference type="ARBA" id="ARBA00022695"/>
    </source>
</evidence>
<dbReference type="AlphaFoldDB" id="A0A5A7V4H8"/>
<dbReference type="Gene3D" id="3.10.10.10">
    <property type="entry name" value="HIV Type 1 Reverse Transcriptase, subunit A, domain 1"/>
    <property type="match status" value="1"/>
</dbReference>
<dbReference type="Pfam" id="PF00078">
    <property type="entry name" value="RVT_1"/>
    <property type="match status" value="2"/>
</dbReference>
<feature type="domain" description="Integrase zinc-binding" evidence="21">
    <location>
        <begin position="723"/>
        <end position="776"/>
    </location>
</feature>
<dbReference type="GO" id="GO:0015074">
    <property type="term" value="P:DNA integration"/>
    <property type="evidence" value="ECO:0007669"/>
    <property type="project" value="UniProtKB-KW"/>
</dbReference>
<keyword evidence="7" id="KW-0064">Aspartyl protease</keyword>
<keyword evidence="4" id="KW-0548">Nucleotidyltransferase</keyword>
<keyword evidence="5" id="KW-0540">Nuclease</keyword>
<protein>
    <recommendedName>
        <fullName evidence="1">RNA-directed DNA polymerase</fullName>
        <ecNumber evidence="1">2.7.7.49</ecNumber>
    </recommendedName>
</protein>
<dbReference type="Pfam" id="PF08284">
    <property type="entry name" value="RVP_2"/>
    <property type="match status" value="1"/>
</dbReference>
<dbReference type="OrthoDB" id="2013610at2759"/>
<keyword evidence="9" id="KW-0378">Hydrolase</keyword>
<dbReference type="InterPro" id="IPR056924">
    <property type="entry name" value="SH3_Tf2-1"/>
</dbReference>
<accession>A0A5A7V4H8</accession>
<keyword evidence="16" id="KW-0511">Multifunctional enzyme</keyword>
<evidence type="ECO:0000313" key="23">
    <source>
        <dbReference type="EMBL" id="KAA0062204.1"/>
    </source>
</evidence>
<feature type="domain" description="Reverse transcriptase RNase H-like" evidence="19">
    <location>
        <begin position="631"/>
        <end position="680"/>
    </location>
</feature>
<evidence type="ECO:0000256" key="1">
    <source>
        <dbReference type="ARBA" id="ARBA00012493"/>
    </source>
</evidence>
<evidence type="ECO:0000256" key="16">
    <source>
        <dbReference type="ARBA" id="ARBA00023268"/>
    </source>
</evidence>
<evidence type="ECO:0000259" key="17">
    <source>
        <dbReference type="Pfam" id="PF00078"/>
    </source>
</evidence>
<keyword evidence="12" id="KW-0695">RNA-directed DNA polymerase</keyword>
<keyword evidence="8" id="KW-0255">Endonuclease</keyword>
<dbReference type="InterPro" id="IPR005162">
    <property type="entry name" value="Retrotrans_gag_dom"/>
</dbReference>
<dbReference type="Pfam" id="PF17919">
    <property type="entry name" value="RT_RNaseH_2"/>
    <property type="match status" value="1"/>
</dbReference>
<dbReference type="GO" id="GO:0006310">
    <property type="term" value="P:DNA recombination"/>
    <property type="evidence" value="ECO:0007669"/>
    <property type="project" value="UniProtKB-KW"/>
</dbReference>
<dbReference type="GO" id="GO:0006508">
    <property type="term" value="P:proteolysis"/>
    <property type="evidence" value="ECO:0007669"/>
    <property type="project" value="UniProtKB-KW"/>
</dbReference>
<dbReference type="GO" id="GO:0003964">
    <property type="term" value="F:RNA-directed DNA polymerase activity"/>
    <property type="evidence" value="ECO:0007669"/>
    <property type="project" value="UniProtKB-KW"/>
</dbReference>
<keyword evidence="15" id="KW-0233">DNA recombination</keyword>
<feature type="domain" description="Reverse transcriptase" evidence="17">
    <location>
        <begin position="413"/>
        <end position="483"/>
    </location>
</feature>
<evidence type="ECO:0000256" key="12">
    <source>
        <dbReference type="ARBA" id="ARBA00022918"/>
    </source>
</evidence>
<name>A0A5A7V4H8_CUCMM</name>
<dbReference type="PANTHER" id="PTHR37984:SF5">
    <property type="entry name" value="PROTEIN NYNRIN-LIKE"/>
    <property type="match status" value="1"/>
</dbReference>
<evidence type="ECO:0000256" key="15">
    <source>
        <dbReference type="ARBA" id="ARBA00023172"/>
    </source>
</evidence>
<feature type="domain" description="Reverse transcriptase/retrotransposon-derived protein RNase H-like" evidence="20">
    <location>
        <begin position="582"/>
        <end position="630"/>
    </location>
</feature>
<dbReference type="InterPro" id="IPR050951">
    <property type="entry name" value="Retrovirus_Pol_polyprotein"/>
</dbReference>
<dbReference type="Gene3D" id="3.30.420.10">
    <property type="entry name" value="Ribonuclease H-like superfamily/Ribonuclease H"/>
    <property type="match status" value="1"/>
</dbReference>
<dbReference type="InterPro" id="IPR036397">
    <property type="entry name" value="RNaseH_sf"/>
</dbReference>
<evidence type="ECO:0000256" key="9">
    <source>
        <dbReference type="ARBA" id="ARBA00022801"/>
    </source>
</evidence>
<dbReference type="GO" id="GO:0003677">
    <property type="term" value="F:DNA binding"/>
    <property type="evidence" value="ECO:0007669"/>
    <property type="project" value="UniProtKB-KW"/>
</dbReference>
<dbReference type="Pfam" id="PF17921">
    <property type="entry name" value="Integrase_H2C2"/>
    <property type="match status" value="1"/>
</dbReference>
<evidence type="ECO:0000259" key="22">
    <source>
        <dbReference type="Pfam" id="PF24626"/>
    </source>
</evidence>
<evidence type="ECO:0000256" key="3">
    <source>
        <dbReference type="ARBA" id="ARBA00022679"/>
    </source>
</evidence>
<evidence type="ECO:0000256" key="6">
    <source>
        <dbReference type="ARBA" id="ARBA00022723"/>
    </source>
</evidence>
<dbReference type="InterPro" id="IPR021109">
    <property type="entry name" value="Peptidase_aspartic_dom_sf"/>
</dbReference>